<comment type="caution">
    <text evidence="1">The sequence shown here is derived from an EMBL/GenBank/DDBJ whole genome shotgun (WGS) entry which is preliminary data.</text>
</comment>
<accession>A0A426ZEB0</accession>
<organism evidence="1 2">
    <name type="scientific">Ensete ventricosum</name>
    <name type="common">Abyssinian banana</name>
    <name type="synonym">Musa ensete</name>
    <dbReference type="NCBI Taxonomy" id="4639"/>
    <lineage>
        <taxon>Eukaryota</taxon>
        <taxon>Viridiplantae</taxon>
        <taxon>Streptophyta</taxon>
        <taxon>Embryophyta</taxon>
        <taxon>Tracheophyta</taxon>
        <taxon>Spermatophyta</taxon>
        <taxon>Magnoliopsida</taxon>
        <taxon>Liliopsida</taxon>
        <taxon>Zingiberales</taxon>
        <taxon>Musaceae</taxon>
        <taxon>Ensete</taxon>
    </lineage>
</organism>
<evidence type="ECO:0000313" key="1">
    <source>
        <dbReference type="EMBL" id="RRT62311.1"/>
    </source>
</evidence>
<reference evidence="1 2" key="1">
    <citation type="journal article" date="2014" name="Agronomy (Basel)">
        <title>A Draft Genome Sequence for Ensete ventricosum, the Drought-Tolerant Tree Against Hunger.</title>
        <authorList>
            <person name="Harrison J."/>
            <person name="Moore K.A."/>
            <person name="Paszkiewicz K."/>
            <person name="Jones T."/>
            <person name="Grant M."/>
            <person name="Ambacheew D."/>
            <person name="Muzemil S."/>
            <person name="Studholme D.J."/>
        </authorList>
    </citation>
    <scope>NUCLEOTIDE SEQUENCE [LARGE SCALE GENOMIC DNA]</scope>
</reference>
<gene>
    <name evidence="1" type="ORF">B296_00043484</name>
</gene>
<dbReference type="AlphaFoldDB" id="A0A426ZEB0"/>
<dbReference type="Proteomes" id="UP000287651">
    <property type="component" value="Unassembled WGS sequence"/>
</dbReference>
<protein>
    <submittedName>
        <fullName evidence="1">Uncharacterized protein</fullName>
    </submittedName>
</protein>
<proteinExistence type="predicted"/>
<name>A0A426ZEB0_ENSVE</name>
<dbReference type="EMBL" id="AMZH03007032">
    <property type="protein sequence ID" value="RRT62311.1"/>
    <property type="molecule type" value="Genomic_DNA"/>
</dbReference>
<sequence length="111" mass="12104">MPVNGTSTGVAPMGTLVSGWPSRQQHLRATTPTSDFPYGCCLCPHLTSCELLPLCVIAPCGLAMGYCLDLSQPGCPLQGALETANHPYKNITCRWLPLVRRQRYHCCQSLQ</sequence>
<evidence type="ECO:0000313" key="2">
    <source>
        <dbReference type="Proteomes" id="UP000287651"/>
    </source>
</evidence>